<organism evidence="2 3">
    <name type="scientific">Trichoglossum hirsutum</name>
    <dbReference type="NCBI Taxonomy" id="265104"/>
    <lineage>
        <taxon>Eukaryota</taxon>
        <taxon>Fungi</taxon>
        <taxon>Dikarya</taxon>
        <taxon>Ascomycota</taxon>
        <taxon>Pezizomycotina</taxon>
        <taxon>Geoglossomycetes</taxon>
        <taxon>Geoglossales</taxon>
        <taxon>Geoglossaceae</taxon>
        <taxon>Trichoglossum</taxon>
    </lineage>
</organism>
<feature type="chain" id="PRO_5040199207" description="YD repeat-containing protein" evidence="1">
    <location>
        <begin position="30"/>
        <end position="182"/>
    </location>
</feature>
<dbReference type="Pfam" id="PF05593">
    <property type="entry name" value="RHS_repeat"/>
    <property type="match status" value="3"/>
</dbReference>
<dbReference type="PANTHER" id="PTHR32305">
    <property type="match status" value="1"/>
</dbReference>
<sequence>GEYSMISGPAIKLIASISLISACIANVYAQPVTQYEYDANGNRTKLTDPLLNVTTYAYDALNRPVQQNQPNPASAGQLGQIKTEYNAINQITKITDPRNLQTLYGYNAFGNVQSLTSPDTGNTVNTYDDAGNILTKRDAKNQTTTYTYDALNRLTRAVYADATEGLWIQRALLLMPTIRTGA</sequence>
<evidence type="ECO:0008006" key="4">
    <source>
        <dbReference type="Google" id="ProtNLM"/>
    </source>
</evidence>
<protein>
    <recommendedName>
        <fullName evidence="4">YD repeat-containing protein</fullName>
    </recommendedName>
</protein>
<keyword evidence="1" id="KW-0732">Signal</keyword>
<name>A0A9P8KVZ6_9PEZI</name>
<evidence type="ECO:0000313" key="3">
    <source>
        <dbReference type="Proteomes" id="UP000750711"/>
    </source>
</evidence>
<dbReference type="InterPro" id="IPR006530">
    <property type="entry name" value="YD"/>
</dbReference>
<dbReference type="InterPro" id="IPR050708">
    <property type="entry name" value="T6SS_VgrG/RHS"/>
</dbReference>
<evidence type="ECO:0000313" key="2">
    <source>
        <dbReference type="EMBL" id="KAH0537775.1"/>
    </source>
</evidence>
<dbReference type="Proteomes" id="UP000750711">
    <property type="component" value="Unassembled WGS sequence"/>
</dbReference>
<proteinExistence type="predicted"/>
<feature type="signal peptide" evidence="1">
    <location>
        <begin position="1"/>
        <end position="29"/>
    </location>
</feature>
<evidence type="ECO:0000256" key="1">
    <source>
        <dbReference type="SAM" id="SignalP"/>
    </source>
</evidence>
<comment type="caution">
    <text evidence="2">The sequence shown here is derived from an EMBL/GenBank/DDBJ whole genome shotgun (WGS) entry which is preliminary data.</text>
</comment>
<feature type="non-terminal residue" evidence="2">
    <location>
        <position position="182"/>
    </location>
</feature>
<accession>A0A9P8KVZ6</accession>
<dbReference type="NCBIfam" id="TIGR01643">
    <property type="entry name" value="YD_repeat_2x"/>
    <property type="match status" value="3"/>
</dbReference>
<dbReference type="Gene3D" id="2.180.10.10">
    <property type="entry name" value="RHS repeat-associated core"/>
    <property type="match status" value="1"/>
</dbReference>
<keyword evidence="3" id="KW-1185">Reference proteome</keyword>
<gene>
    <name evidence="2" type="ORF">GP486_008813</name>
</gene>
<dbReference type="EMBL" id="JAGHQM010004073">
    <property type="protein sequence ID" value="KAH0537775.1"/>
    <property type="molecule type" value="Genomic_DNA"/>
</dbReference>
<reference evidence="2" key="1">
    <citation type="submission" date="2021-03" db="EMBL/GenBank/DDBJ databases">
        <title>Comparative genomics and phylogenomic investigation of the class Geoglossomycetes provide insights into ecological specialization and systematics.</title>
        <authorList>
            <person name="Melie T."/>
            <person name="Pirro S."/>
            <person name="Miller A.N."/>
            <person name="Quandt A."/>
        </authorList>
    </citation>
    <scope>NUCLEOTIDE SEQUENCE</scope>
    <source>
        <strain evidence="2">CAQ_001_2017</strain>
    </source>
</reference>
<dbReference type="AlphaFoldDB" id="A0A9P8KVZ6"/>
<dbReference type="PANTHER" id="PTHR32305:SF15">
    <property type="entry name" value="PROTEIN RHSA-RELATED"/>
    <property type="match status" value="1"/>
</dbReference>
<dbReference type="InterPro" id="IPR031325">
    <property type="entry name" value="RHS_repeat"/>
</dbReference>